<comment type="caution">
    <text evidence="2">The sequence shown here is derived from an EMBL/GenBank/DDBJ whole genome shotgun (WGS) entry which is preliminary data.</text>
</comment>
<reference evidence="2 3" key="1">
    <citation type="journal article" date="2022" name="Nat. Plants">
        <title>Genomes of leafy and leafless Platanthera orchids illuminate the evolution of mycoheterotrophy.</title>
        <authorList>
            <person name="Li M.H."/>
            <person name="Liu K.W."/>
            <person name="Li Z."/>
            <person name="Lu H.C."/>
            <person name="Ye Q.L."/>
            <person name="Zhang D."/>
            <person name="Wang J.Y."/>
            <person name="Li Y.F."/>
            <person name="Zhong Z.M."/>
            <person name="Liu X."/>
            <person name="Yu X."/>
            <person name="Liu D.K."/>
            <person name="Tu X.D."/>
            <person name="Liu B."/>
            <person name="Hao Y."/>
            <person name="Liao X.Y."/>
            <person name="Jiang Y.T."/>
            <person name="Sun W.H."/>
            <person name="Chen J."/>
            <person name="Chen Y.Q."/>
            <person name="Ai Y."/>
            <person name="Zhai J.W."/>
            <person name="Wu S.S."/>
            <person name="Zhou Z."/>
            <person name="Hsiao Y.Y."/>
            <person name="Wu W.L."/>
            <person name="Chen Y.Y."/>
            <person name="Lin Y.F."/>
            <person name="Hsu J.L."/>
            <person name="Li C.Y."/>
            <person name="Wang Z.W."/>
            <person name="Zhao X."/>
            <person name="Zhong W.Y."/>
            <person name="Ma X.K."/>
            <person name="Ma L."/>
            <person name="Huang J."/>
            <person name="Chen G.Z."/>
            <person name="Huang M.Z."/>
            <person name="Huang L."/>
            <person name="Peng D.H."/>
            <person name="Luo Y.B."/>
            <person name="Zou S.Q."/>
            <person name="Chen S.P."/>
            <person name="Lan S."/>
            <person name="Tsai W.C."/>
            <person name="Van de Peer Y."/>
            <person name="Liu Z.J."/>
        </authorList>
    </citation>
    <scope>NUCLEOTIDE SEQUENCE [LARGE SCALE GENOMIC DNA]</scope>
    <source>
        <strain evidence="2">Lor287</strain>
    </source>
</reference>
<proteinExistence type="predicted"/>
<name>A0AAP0GEZ8_9ASPA</name>
<protein>
    <submittedName>
        <fullName evidence="2">Uncharacterized protein</fullName>
    </submittedName>
</protein>
<dbReference type="EMBL" id="JBBWWQ010000002">
    <property type="protein sequence ID" value="KAK8955102.1"/>
    <property type="molecule type" value="Genomic_DNA"/>
</dbReference>
<evidence type="ECO:0000313" key="3">
    <source>
        <dbReference type="Proteomes" id="UP001418222"/>
    </source>
</evidence>
<dbReference type="InterPro" id="IPR025322">
    <property type="entry name" value="PADRE_dom"/>
</dbReference>
<accession>A0AAP0GEZ8</accession>
<dbReference type="Proteomes" id="UP001418222">
    <property type="component" value="Unassembled WGS sequence"/>
</dbReference>
<dbReference type="AlphaFoldDB" id="A0AAP0GEZ8"/>
<gene>
    <name evidence="2" type="ORF">KSP39_PZI002493</name>
</gene>
<evidence type="ECO:0000313" key="2">
    <source>
        <dbReference type="EMBL" id="KAK8955102.1"/>
    </source>
</evidence>
<evidence type="ECO:0000256" key="1">
    <source>
        <dbReference type="SAM" id="MobiDB-lite"/>
    </source>
</evidence>
<dbReference type="Pfam" id="PF14009">
    <property type="entry name" value="PADRE"/>
    <property type="match status" value="1"/>
</dbReference>
<sequence>MAGRSDRTTSKDKMRCCFGCCCCCGKTSEPFNGVRVVHINGHVEGFDAPICAGEVTGKPPYQLLFLPIQLLAGIAKPLRHDDPLDPGRFYFLLPHTALKAAPSDLAALATRLTAMARRSANATPVKGVRPAISQTAEQRGLPDDQPRPSRSKPWRPVLATIRELSFRLTMEGRESMKSPVVSRV</sequence>
<feature type="region of interest" description="Disordered" evidence="1">
    <location>
        <begin position="119"/>
        <end position="154"/>
    </location>
</feature>
<organism evidence="2 3">
    <name type="scientific">Platanthera zijinensis</name>
    <dbReference type="NCBI Taxonomy" id="2320716"/>
    <lineage>
        <taxon>Eukaryota</taxon>
        <taxon>Viridiplantae</taxon>
        <taxon>Streptophyta</taxon>
        <taxon>Embryophyta</taxon>
        <taxon>Tracheophyta</taxon>
        <taxon>Spermatophyta</taxon>
        <taxon>Magnoliopsida</taxon>
        <taxon>Liliopsida</taxon>
        <taxon>Asparagales</taxon>
        <taxon>Orchidaceae</taxon>
        <taxon>Orchidoideae</taxon>
        <taxon>Orchideae</taxon>
        <taxon>Orchidinae</taxon>
        <taxon>Platanthera</taxon>
    </lineage>
</organism>
<keyword evidence="3" id="KW-1185">Reference proteome</keyword>